<dbReference type="InterPro" id="IPR001878">
    <property type="entry name" value="Znf_CCHC"/>
</dbReference>
<name>A0A371FXV9_MUCPR</name>
<accession>A0A371FXV9</accession>
<feature type="transmembrane region" description="Helical" evidence="2">
    <location>
        <begin position="239"/>
        <end position="261"/>
    </location>
</feature>
<proteinExistence type="predicted"/>
<evidence type="ECO:0000313" key="4">
    <source>
        <dbReference type="EMBL" id="RDX83155.1"/>
    </source>
</evidence>
<dbReference type="InterPro" id="IPR036875">
    <property type="entry name" value="Znf_CCHC_sf"/>
</dbReference>
<evidence type="ECO:0000259" key="3">
    <source>
        <dbReference type="PROSITE" id="PS50158"/>
    </source>
</evidence>
<protein>
    <recommendedName>
        <fullName evidence="3">CCHC-type domain-containing protein</fullName>
    </recommendedName>
</protein>
<dbReference type="Proteomes" id="UP000257109">
    <property type="component" value="Unassembled WGS sequence"/>
</dbReference>
<gene>
    <name evidence="4" type="ORF">CR513_35958</name>
</gene>
<feature type="domain" description="CCHC-type" evidence="3">
    <location>
        <begin position="126"/>
        <end position="142"/>
    </location>
</feature>
<evidence type="ECO:0000256" key="2">
    <source>
        <dbReference type="SAM" id="Phobius"/>
    </source>
</evidence>
<dbReference type="OrthoDB" id="1719899at2759"/>
<dbReference type="Gene3D" id="4.10.60.10">
    <property type="entry name" value="Zinc finger, CCHC-type"/>
    <property type="match status" value="1"/>
</dbReference>
<keyword evidence="1" id="KW-0862">Zinc</keyword>
<keyword evidence="2" id="KW-0812">Transmembrane</keyword>
<keyword evidence="2" id="KW-1133">Transmembrane helix</keyword>
<dbReference type="EMBL" id="QJKJ01007443">
    <property type="protein sequence ID" value="RDX83155.1"/>
    <property type="molecule type" value="Genomic_DNA"/>
</dbReference>
<dbReference type="GO" id="GO:0008270">
    <property type="term" value="F:zinc ion binding"/>
    <property type="evidence" value="ECO:0007669"/>
    <property type="project" value="UniProtKB-KW"/>
</dbReference>
<evidence type="ECO:0000313" key="5">
    <source>
        <dbReference type="Proteomes" id="UP000257109"/>
    </source>
</evidence>
<organism evidence="4 5">
    <name type="scientific">Mucuna pruriens</name>
    <name type="common">Velvet bean</name>
    <name type="synonym">Dolichos pruriens</name>
    <dbReference type="NCBI Taxonomy" id="157652"/>
    <lineage>
        <taxon>Eukaryota</taxon>
        <taxon>Viridiplantae</taxon>
        <taxon>Streptophyta</taxon>
        <taxon>Embryophyta</taxon>
        <taxon>Tracheophyta</taxon>
        <taxon>Spermatophyta</taxon>
        <taxon>Magnoliopsida</taxon>
        <taxon>eudicotyledons</taxon>
        <taxon>Gunneridae</taxon>
        <taxon>Pentapetalae</taxon>
        <taxon>rosids</taxon>
        <taxon>fabids</taxon>
        <taxon>Fabales</taxon>
        <taxon>Fabaceae</taxon>
        <taxon>Papilionoideae</taxon>
        <taxon>50 kb inversion clade</taxon>
        <taxon>NPAAA clade</taxon>
        <taxon>indigoferoid/millettioid clade</taxon>
        <taxon>Phaseoleae</taxon>
        <taxon>Mucuna</taxon>
    </lineage>
</organism>
<dbReference type="PANTHER" id="PTHR35046">
    <property type="entry name" value="ZINC KNUCKLE (CCHC-TYPE) FAMILY PROTEIN"/>
    <property type="match status" value="1"/>
</dbReference>
<sequence length="292" mass="33205">MEKGLFIKLQSLTQGSISVEDYYKEMQIAMTIANVKENHVVIVARFIGDCLCGGVASLYGDRGLVAQSNSKALPNSLHLLALHGDQIGRTIQLLQILKKMWLPNIQNAPSKGNIDTNTSYRSPDIKCFRCQGVGHISSQCPNKRAMGMLDNGKIESESSSDDEMPPLKMMYTWIFWAMRHLNNCHVDLARNKIKTPFQSCKATQYFHSIKDIPKKTHLLKHFLLQSSHPTPCHGTLECFSVHVLLVIISCLGFFFKISNFYPQNTLEVKIKFYWLPQPAHLFEDDQQYKRVA</sequence>
<dbReference type="AlphaFoldDB" id="A0A371FXV9"/>
<keyword evidence="1" id="KW-0479">Metal-binding</keyword>
<dbReference type="SUPFAM" id="SSF57756">
    <property type="entry name" value="Retrovirus zinc finger-like domains"/>
    <property type="match status" value="1"/>
</dbReference>
<comment type="caution">
    <text evidence="4">The sequence shown here is derived from an EMBL/GenBank/DDBJ whole genome shotgun (WGS) entry which is preliminary data.</text>
</comment>
<keyword evidence="2" id="KW-0472">Membrane</keyword>
<evidence type="ECO:0000256" key="1">
    <source>
        <dbReference type="PROSITE-ProRule" id="PRU00047"/>
    </source>
</evidence>
<reference evidence="4" key="1">
    <citation type="submission" date="2018-05" db="EMBL/GenBank/DDBJ databases">
        <title>Draft genome of Mucuna pruriens seed.</title>
        <authorList>
            <person name="Nnadi N.E."/>
            <person name="Vos R."/>
            <person name="Hasami M.H."/>
            <person name="Devisetty U.K."/>
            <person name="Aguiy J.C."/>
        </authorList>
    </citation>
    <scope>NUCLEOTIDE SEQUENCE [LARGE SCALE GENOMIC DNA]</scope>
    <source>
        <strain evidence="4">JCA_2017</strain>
    </source>
</reference>
<feature type="non-terminal residue" evidence="4">
    <location>
        <position position="1"/>
    </location>
</feature>
<dbReference type="GO" id="GO:0003676">
    <property type="term" value="F:nucleic acid binding"/>
    <property type="evidence" value="ECO:0007669"/>
    <property type="project" value="InterPro"/>
</dbReference>
<dbReference type="PANTHER" id="PTHR35046:SF9">
    <property type="entry name" value="RNA-DIRECTED DNA POLYMERASE"/>
    <property type="match status" value="1"/>
</dbReference>
<dbReference type="Pfam" id="PF00098">
    <property type="entry name" value="zf-CCHC"/>
    <property type="match status" value="1"/>
</dbReference>
<dbReference type="SMART" id="SM00343">
    <property type="entry name" value="ZnF_C2HC"/>
    <property type="match status" value="1"/>
</dbReference>
<keyword evidence="1" id="KW-0863">Zinc-finger</keyword>
<dbReference type="PROSITE" id="PS50158">
    <property type="entry name" value="ZF_CCHC"/>
    <property type="match status" value="1"/>
</dbReference>
<keyword evidence="5" id="KW-1185">Reference proteome</keyword>